<dbReference type="AlphaFoldDB" id="W8C6U3"/>
<dbReference type="RefSeq" id="XP_004520058.1">
    <property type="nucleotide sequence ID" value="XM_004520001.3"/>
</dbReference>
<dbReference type="EMBL" id="GAMC01004044">
    <property type="protein sequence ID" value="JAC02512.1"/>
    <property type="molecule type" value="mRNA"/>
</dbReference>
<proteinExistence type="evidence at transcript level"/>
<dbReference type="OrthoDB" id="7934209at2759"/>
<reference evidence="1" key="2">
    <citation type="journal article" date="2014" name="BMC Genomics">
        <title>A genomic perspective to assessing quality of mass-reared SIT flies used in Mediterranean fruit fly (Ceratitis capitata) eradication in California.</title>
        <authorList>
            <person name="Calla B."/>
            <person name="Hall B."/>
            <person name="Hou S."/>
            <person name="Geib S.M."/>
        </authorList>
    </citation>
    <scope>NUCLEOTIDE SEQUENCE</scope>
</reference>
<accession>W8C6U3</accession>
<organism evidence="1">
    <name type="scientific">Ceratitis capitata</name>
    <name type="common">Mediterranean fruit fly</name>
    <name type="synonym">Tephritis capitata</name>
    <dbReference type="NCBI Taxonomy" id="7213"/>
    <lineage>
        <taxon>Eukaryota</taxon>
        <taxon>Metazoa</taxon>
        <taxon>Ecdysozoa</taxon>
        <taxon>Arthropoda</taxon>
        <taxon>Hexapoda</taxon>
        <taxon>Insecta</taxon>
        <taxon>Pterygota</taxon>
        <taxon>Neoptera</taxon>
        <taxon>Endopterygota</taxon>
        <taxon>Diptera</taxon>
        <taxon>Brachycera</taxon>
        <taxon>Muscomorpha</taxon>
        <taxon>Tephritoidea</taxon>
        <taxon>Tephritidae</taxon>
        <taxon>Ceratitis</taxon>
        <taxon>Ceratitis</taxon>
    </lineage>
</organism>
<name>W8C6U3_CERCA</name>
<dbReference type="GeneID" id="101449675"/>
<dbReference type="KEGG" id="ccat:101449675"/>
<reference evidence="1" key="1">
    <citation type="submission" date="2013-07" db="EMBL/GenBank/DDBJ databases">
        <authorList>
            <person name="Geib S."/>
        </authorList>
    </citation>
    <scope>NUCLEOTIDE SEQUENCE</scope>
</reference>
<protein>
    <submittedName>
        <fullName evidence="1">Uncharacterized protein</fullName>
    </submittedName>
</protein>
<sequence>MQAPILTDTEAETTVELDESMVNQVSNGVSITKSIFNLTLNDDLDDKTDAEIKSYEARLQDEIKQWGSLWRDSIQQLKEFKLKPHPIIDKSILSDEKRAYLEKAPDLQRFLRDSVEFRQNAYIFLEYDFPRFEVVQKNLIEVCDYNAFLIREGKIEENLANK</sequence>
<evidence type="ECO:0000313" key="1">
    <source>
        <dbReference type="EMBL" id="JAC02512.1"/>
    </source>
</evidence>